<accession>A0A4V6N3J4</accession>
<dbReference type="InterPro" id="IPR038071">
    <property type="entry name" value="UROD/MetE-like_sf"/>
</dbReference>
<dbReference type="Gene3D" id="3.20.20.210">
    <property type="match status" value="1"/>
</dbReference>
<evidence type="ECO:0000256" key="3">
    <source>
        <dbReference type="ARBA" id="ARBA00022833"/>
    </source>
</evidence>
<dbReference type="OrthoDB" id="244285at2"/>
<dbReference type="SUPFAM" id="SSF51726">
    <property type="entry name" value="UROD/MetE-like"/>
    <property type="match status" value="1"/>
</dbReference>
<dbReference type="PANTHER" id="PTHR30519">
    <property type="entry name" value="5-METHYLTETRAHYDROPTEROYLTRIGLUTAMATE--HOMOCYSTEINE METHYLTRANSFERASE"/>
    <property type="match status" value="1"/>
</dbReference>
<organism evidence="5 6">
    <name type="scientific">Kribbella soli</name>
    <dbReference type="NCBI Taxonomy" id="1124743"/>
    <lineage>
        <taxon>Bacteria</taxon>
        <taxon>Bacillati</taxon>
        <taxon>Actinomycetota</taxon>
        <taxon>Actinomycetes</taxon>
        <taxon>Propionibacteriales</taxon>
        <taxon>Kribbellaceae</taxon>
        <taxon>Kribbella</taxon>
    </lineage>
</organism>
<keyword evidence="6" id="KW-1185">Reference proteome</keyword>
<dbReference type="InterPro" id="IPR002629">
    <property type="entry name" value="Met_Synth_C/arc"/>
</dbReference>
<evidence type="ECO:0000259" key="4">
    <source>
        <dbReference type="Pfam" id="PF01717"/>
    </source>
</evidence>
<dbReference type="GO" id="GO:0008270">
    <property type="term" value="F:zinc ion binding"/>
    <property type="evidence" value="ECO:0007669"/>
    <property type="project" value="InterPro"/>
</dbReference>
<comment type="caution">
    <text evidence="5">The sequence shown here is derived from an EMBL/GenBank/DDBJ whole genome shotgun (WGS) entry which is preliminary data.</text>
</comment>
<proteinExistence type="predicted"/>
<dbReference type="Pfam" id="PF01717">
    <property type="entry name" value="Meth_synt_2"/>
    <property type="match status" value="1"/>
</dbReference>
<reference evidence="5 6" key="1">
    <citation type="submission" date="2019-02" db="EMBL/GenBank/DDBJ databases">
        <title>Kribbella capetownensis sp. nov. and Kribbella speibonae sp. nov., isolated from soil.</title>
        <authorList>
            <person name="Curtis S.M."/>
            <person name="Norton I."/>
            <person name="Everest G.J."/>
            <person name="Meyers P.R."/>
        </authorList>
    </citation>
    <scope>NUCLEOTIDE SEQUENCE [LARGE SCALE GENOMIC DNA]</scope>
    <source>
        <strain evidence="5 6">KCTC 29219</strain>
    </source>
</reference>
<protein>
    <recommendedName>
        <fullName evidence="4">Cobalamin-independent methionine synthase MetE C-terminal/archaeal domain-containing protein</fullName>
    </recommendedName>
</protein>
<dbReference type="GO" id="GO:0003871">
    <property type="term" value="F:5-methyltetrahydropteroyltriglutamate-homocysteine S-methyltransferase activity"/>
    <property type="evidence" value="ECO:0007669"/>
    <property type="project" value="InterPro"/>
</dbReference>
<sequence>MSTPTDTSRGRDLASWKASRCWQRSSRARPRTRRSRGACGSGVGLAGVGFRRGVGPGVYDIHSPRVPTVEELAALIQAALATTPADQLWINPDCGLKTRTYAEIAPALRNLTTATQQLRAML</sequence>
<gene>
    <name evidence="5" type="ORF">E0H45_28125</name>
</gene>
<comment type="cofactor">
    <cofactor evidence="1">
        <name>Zn(2+)</name>
        <dbReference type="ChEBI" id="CHEBI:29105"/>
    </cofactor>
</comment>
<evidence type="ECO:0000313" key="5">
    <source>
        <dbReference type="EMBL" id="TCC05866.1"/>
    </source>
</evidence>
<feature type="domain" description="Cobalamin-independent methionine synthase MetE C-terminal/archaeal" evidence="4">
    <location>
        <begin position="48"/>
        <end position="116"/>
    </location>
</feature>
<dbReference type="EMBL" id="SJJZ01000003">
    <property type="protein sequence ID" value="TCC05866.1"/>
    <property type="molecule type" value="Genomic_DNA"/>
</dbReference>
<evidence type="ECO:0000256" key="1">
    <source>
        <dbReference type="ARBA" id="ARBA00001947"/>
    </source>
</evidence>
<dbReference type="GO" id="GO:0009086">
    <property type="term" value="P:methionine biosynthetic process"/>
    <property type="evidence" value="ECO:0007669"/>
    <property type="project" value="InterPro"/>
</dbReference>
<evidence type="ECO:0000256" key="2">
    <source>
        <dbReference type="ARBA" id="ARBA00022723"/>
    </source>
</evidence>
<keyword evidence="3" id="KW-0862">Zinc</keyword>
<keyword evidence="2" id="KW-0479">Metal-binding</keyword>
<name>A0A4V6N3J4_9ACTN</name>
<dbReference type="AlphaFoldDB" id="A0A4V6N3J4"/>
<dbReference type="Proteomes" id="UP000292346">
    <property type="component" value="Unassembled WGS sequence"/>
</dbReference>
<evidence type="ECO:0000313" key="6">
    <source>
        <dbReference type="Proteomes" id="UP000292346"/>
    </source>
</evidence>